<comment type="catalytic activity">
    <reaction evidence="7">
        <text>N-acetylcadaverine + H2O = cadaverine + acetate</text>
        <dbReference type="Rhea" id="RHEA:51892"/>
        <dbReference type="ChEBI" id="CHEBI:15377"/>
        <dbReference type="ChEBI" id="CHEBI:30089"/>
        <dbReference type="ChEBI" id="CHEBI:58384"/>
        <dbReference type="ChEBI" id="CHEBI:134408"/>
    </reaction>
</comment>
<proteinExistence type="inferred from homology"/>
<dbReference type="InterPro" id="IPR023801">
    <property type="entry name" value="His_deacetylse_dom"/>
</dbReference>
<dbReference type="STRING" id="428992.SAMN05216272_104217"/>
<comment type="pathway">
    <text evidence="9">Amine and polyamine metabolism.</text>
</comment>
<dbReference type="CDD" id="cd10001">
    <property type="entry name" value="HDAC_classII_APAH"/>
    <property type="match status" value="1"/>
</dbReference>
<comment type="cofactor">
    <cofactor evidence="1">
        <name>Zn(2+)</name>
        <dbReference type="ChEBI" id="CHEBI:29105"/>
    </cofactor>
</comment>
<feature type="domain" description="Histone deacetylase" evidence="14">
    <location>
        <begin position="28"/>
        <end position="338"/>
    </location>
</feature>
<keyword evidence="5" id="KW-0378">Hydrolase</keyword>
<protein>
    <recommendedName>
        <fullName evidence="10">acetylputrescine deacetylase</fullName>
        <ecNumber evidence="10">3.5.1.62</ecNumber>
    </recommendedName>
    <alternativeName>
        <fullName evidence="12">Acetylcadaverine deacetylase</fullName>
    </alternativeName>
    <alternativeName>
        <fullName evidence="13">Acetylpolyamine deacetylase</fullName>
    </alternativeName>
    <alternativeName>
        <fullName evidence="11">Acetylputrescine deacetylase</fullName>
    </alternativeName>
</protein>
<name>A0A1G8GF70_9PSED</name>
<dbReference type="InterPro" id="IPR037138">
    <property type="entry name" value="His_deacetylse_dom_sf"/>
</dbReference>
<evidence type="ECO:0000256" key="2">
    <source>
        <dbReference type="ARBA" id="ARBA00005947"/>
    </source>
</evidence>
<dbReference type="SUPFAM" id="SSF52768">
    <property type="entry name" value="Arginase/deacetylase"/>
    <property type="match status" value="1"/>
</dbReference>
<organism evidence="15 16">
    <name type="scientific">Pseudomonas panipatensis</name>
    <dbReference type="NCBI Taxonomy" id="428992"/>
    <lineage>
        <taxon>Bacteria</taxon>
        <taxon>Pseudomonadati</taxon>
        <taxon>Pseudomonadota</taxon>
        <taxon>Gammaproteobacteria</taxon>
        <taxon>Pseudomonadales</taxon>
        <taxon>Pseudomonadaceae</taxon>
        <taxon>Pseudomonas</taxon>
    </lineage>
</organism>
<keyword evidence="16" id="KW-1185">Reference proteome</keyword>
<gene>
    <name evidence="15" type="ORF">SAMN05216272_104217</name>
</gene>
<comment type="similarity">
    <text evidence="2">Belongs to the histone deacetylase family.</text>
</comment>
<sequence length="346" mass="37525">MLTVYSDDHRLHFGQSELVDGKLQPCFEMPSRADTVLARVKSQNLGEVIAPRDFGVDPIHRVHDPRYVAFLQGAWARWVAAGHSGDLVSTTFPGRRLRRDGPIPTALMGELGYYSFDTEAPITAGTWQAIHSSAQVALTAQDHLRQGARSAFGLCRPPGHHAGSDFMGGYCFLNNAAIVSQAFLDQGAKRVAILDVDYHHGNGTQEIFYQRNDVLFASIHGDPLVEYPYFLGHADERGEGAGAGCNFNYPLAHGTGWDGWSAALEDACRKIAAYAPDAVVVSLGVDTYKDDPISQFKLDSPDYLRLGERIAALGAPTLFIMEGGYAVEAIGVNAVNVLQGYEGAAR</sequence>
<evidence type="ECO:0000256" key="3">
    <source>
        <dbReference type="ARBA" id="ARBA00011738"/>
    </source>
</evidence>
<evidence type="ECO:0000256" key="5">
    <source>
        <dbReference type="ARBA" id="ARBA00022801"/>
    </source>
</evidence>
<dbReference type="AlphaFoldDB" id="A0A1G8GF70"/>
<evidence type="ECO:0000256" key="11">
    <source>
        <dbReference type="ARBA" id="ARBA00078062"/>
    </source>
</evidence>
<dbReference type="InterPro" id="IPR000286">
    <property type="entry name" value="HDACs"/>
</dbReference>
<dbReference type="PANTHER" id="PTHR10625">
    <property type="entry name" value="HISTONE DEACETYLASE HDAC1-RELATED"/>
    <property type="match status" value="1"/>
</dbReference>
<evidence type="ECO:0000256" key="10">
    <source>
        <dbReference type="ARBA" id="ARBA00066796"/>
    </source>
</evidence>
<dbReference type="EMBL" id="FNDS01000004">
    <property type="protein sequence ID" value="SDH92927.1"/>
    <property type="molecule type" value="Genomic_DNA"/>
</dbReference>
<comment type="subunit">
    <text evidence="3">Homodimer.</text>
</comment>
<dbReference type="Pfam" id="PF00850">
    <property type="entry name" value="Hist_deacetyl"/>
    <property type="match status" value="1"/>
</dbReference>
<dbReference type="InterPro" id="IPR023696">
    <property type="entry name" value="Ureohydrolase_dom_sf"/>
</dbReference>
<dbReference type="Proteomes" id="UP000199636">
    <property type="component" value="Unassembled WGS sequence"/>
</dbReference>
<dbReference type="GO" id="GO:0004407">
    <property type="term" value="F:histone deacetylase activity"/>
    <property type="evidence" value="ECO:0007669"/>
    <property type="project" value="TreeGrafter"/>
</dbReference>
<evidence type="ECO:0000256" key="6">
    <source>
        <dbReference type="ARBA" id="ARBA00022833"/>
    </source>
</evidence>
<keyword evidence="4" id="KW-0479">Metal-binding</keyword>
<evidence type="ECO:0000256" key="4">
    <source>
        <dbReference type="ARBA" id="ARBA00022723"/>
    </source>
</evidence>
<dbReference type="PRINTS" id="PR01270">
    <property type="entry name" value="HDASUPER"/>
</dbReference>
<evidence type="ECO:0000256" key="13">
    <source>
        <dbReference type="ARBA" id="ARBA00083886"/>
    </source>
</evidence>
<dbReference type="GO" id="GO:0006595">
    <property type="term" value="P:polyamine metabolic process"/>
    <property type="evidence" value="ECO:0007669"/>
    <property type="project" value="UniProtKB-ARBA"/>
</dbReference>
<dbReference type="GO" id="GO:0046872">
    <property type="term" value="F:metal ion binding"/>
    <property type="evidence" value="ECO:0007669"/>
    <property type="project" value="UniProtKB-KW"/>
</dbReference>
<dbReference type="Gene3D" id="3.40.800.20">
    <property type="entry name" value="Histone deacetylase domain"/>
    <property type="match status" value="1"/>
</dbReference>
<evidence type="ECO:0000256" key="9">
    <source>
        <dbReference type="ARBA" id="ARBA00060538"/>
    </source>
</evidence>
<evidence type="ECO:0000256" key="7">
    <source>
        <dbReference type="ARBA" id="ARBA00050417"/>
    </source>
</evidence>
<comment type="catalytic activity">
    <reaction evidence="8">
        <text>N-acetylputrescine + H2O = putrescine + acetate</text>
        <dbReference type="Rhea" id="RHEA:23412"/>
        <dbReference type="ChEBI" id="CHEBI:15377"/>
        <dbReference type="ChEBI" id="CHEBI:30089"/>
        <dbReference type="ChEBI" id="CHEBI:58263"/>
        <dbReference type="ChEBI" id="CHEBI:326268"/>
        <dbReference type="EC" id="3.5.1.62"/>
    </reaction>
</comment>
<accession>A0A1G8GF70</accession>
<evidence type="ECO:0000256" key="1">
    <source>
        <dbReference type="ARBA" id="ARBA00001947"/>
    </source>
</evidence>
<evidence type="ECO:0000256" key="12">
    <source>
        <dbReference type="ARBA" id="ARBA00079976"/>
    </source>
</evidence>
<reference evidence="16" key="1">
    <citation type="submission" date="2016-10" db="EMBL/GenBank/DDBJ databases">
        <authorList>
            <person name="Varghese N."/>
            <person name="Submissions S."/>
        </authorList>
    </citation>
    <scope>NUCLEOTIDE SEQUENCE [LARGE SCALE GENOMIC DNA]</scope>
    <source>
        <strain evidence="16">CCM 7469</strain>
    </source>
</reference>
<dbReference type="EC" id="3.5.1.62" evidence="10"/>
<dbReference type="FunFam" id="3.40.800.20:FF:000032">
    <property type="entry name" value="Acetylpolyamine amidohydrolase 2"/>
    <property type="match status" value="1"/>
</dbReference>
<keyword evidence="6" id="KW-0862">Zinc</keyword>
<dbReference type="GO" id="GO:0047609">
    <property type="term" value="F:acetylputrescine deacetylase activity"/>
    <property type="evidence" value="ECO:0007669"/>
    <property type="project" value="UniProtKB-EC"/>
</dbReference>
<dbReference type="PANTHER" id="PTHR10625:SF17">
    <property type="entry name" value="HISTONE DEACETYLASE 8"/>
    <property type="match status" value="1"/>
</dbReference>
<evidence type="ECO:0000256" key="8">
    <source>
        <dbReference type="ARBA" id="ARBA00052916"/>
    </source>
</evidence>
<dbReference type="OrthoDB" id="9808367at2"/>
<dbReference type="RefSeq" id="WP_090262644.1">
    <property type="nucleotide sequence ID" value="NZ_FNDS01000004.1"/>
</dbReference>
<dbReference type="GO" id="GO:0040029">
    <property type="term" value="P:epigenetic regulation of gene expression"/>
    <property type="evidence" value="ECO:0007669"/>
    <property type="project" value="TreeGrafter"/>
</dbReference>
<evidence type="ECO:0000313" key="16">
    <source>
        <dbReference type="Proteomes" id="UP000199636"/>
    </source>
</evidence>
<evidence type="ECO:0000313" key="15">
    <source>
        <dbReference type="EMBL" id="SDH92927.1"/>
    </source>
</evidence>
<evidence type="ECO:0000259" key="14">
    <source>
        <dbReference type="Pfam" id="PF00850"/>
    </source>
</evidence>